<organism evidence="1 2">
    <name type="scientific">Pantoea ananatis (strain LMG 20103)</name>
    <dbReference type="NCBI Taxonomy" id="706191"/>
    <lineage>
        <taxon>Bacteria</taxon>
        <taxon>Pseudomonadati</taxon>
        <taxon>Pseudomonadota</taxon>
        <taxon>Gammaproteobacteria</taxon>
        <taxon>Enterobacterales</taxon>
        <taxon>Erwiniaceae</taxon>
        <taxon>Pantoea</taxon>
    </lineage>
</organism>
<keyword evidence="2" id="KW-1185">Reference proteome</keyword>
<dbReference type="InterPro" id="IPR016963">
    <property type="entry name" value="Glycoporin_RafY"/>
</dbReference>
<evidence type="ECO:0008006" key="3">
    <source>
        <dbReference type="Google" id="ProtNLM"/>
    </source>
</evidence>
<dbReference type="eggNOG" id="ENOG502Z8QE">
    <property type="taxonomic scope" value="Bacteria"/>
</dbReference>
<name>D4GH60_PANAM</name>
<dbReference type="STRING" id="706191.PANA_2340"/>
<dbReference type="HOGENOM" id="CLU_052632_1_0_6"/>
<protein>
    <recommendedName>
        <fullName evidence="3">Glycoporin RafY</fullName>
    </recommendedName>
</protein>
<reference evidence="1 2" key="1">
    <citation type="journal article" date="2010" name="J. Bacteriol.">
        <title>Genome sequence of Pantoea ananatis LMG20103, the causative agent of Eucalyptus blight and dieback.</title>
        <authorList>
            <person name="De Maayer P."/>
            <person name="Chan W.Y."/>
            <person name="Venter S.N."/>
            <person name="Toth I.K."/>
            <person name="Birch P.R."/>
            <person name="Joubert F."/>
            <person name="Coutinho T.A."/>
        </authorList>
    </citation>
    <scope>NUCLEOTIDE SEQUENCE [LARGE SCALE GENOMIC DNA]</scope>
    <source>
        <strain evidence="1 2">LMG 20103</strain>
    </source>
</reference>
<proteinExistence type="predicted"/>
<evidence type="ECO:0000313" key="2">
    <source>
        <dbReference type="Proteomes" id="UP000001702"/>
    </source>
</evidence>
<evidence type="ECO:0000313" key="1">
    <source>
        <dbReference type="EMBL" id="ADD77507.1"/>
    </source>
</evidence>
<sequence>MVMKYRHYVWGLVFISSASFSSITFDTEQGALKLYGDVEFNLDGASRTGQITSLKTRADKNWKAGEAERWDVNGRILIGLDGYRSMADQSFAGFTVQPLADLSGGLELDDAAFFFGQEKDWKVQVGRYEAFDMFPLNQDTLIEYSGNTANDLYEDGYGYIYMMKEARGRGSAGAIQLSKTWQRFYFELNAMANDGTRLFQNGEYHGNTLEHKKNVIYLRPVIAWRHSDVTAAVGMESNVVNNAYGYTDNRGQFKDQSKRNGYGATLSWDGQRANPDSGAVINLSTAYMDATEEQNFSAGLNGLWRDFQLGYIYARNDVKAFTMQYISGASLSDFILGKYDIHTIHSSYRFRNVMKMQNFDIYLGAYWSQINAERHSGDNERYGARVRFKYHF</sequence>
<dbReference type="Pfam" id="PF16966">
    <property type="entry name" value="Porin_8"/>
    <property type="match status" value="1"/>
</dbReference>
<dbReference type="AlphaFoldDB" id="D4GH60"/>
<accession>D4GH60</accession>
<dbReference type="EMBL" id="CP001875">
    <property type="protein sequence ID" value="ADD77507.1"/>
    <property type="molecule type" value="Genomic_DNA"/>
</dbReference>
<dbReference type="KEGG" id="pam:PANA_2340"/>
<gene>
    <name evidence="1" type="ordered locus">PANA_2340</name>
</gene>
<dbReference type="Proteomes" id="UP000001702">
    <property type="component" value="Chromosome"/>
</dbReference>